<name>A0A292IHV9_9MOLU</name>
<dbReference type="PANTHER" id="PTHR23359">
    <property type="entry name" value="NUCLEOTIDE KINASE"/>
    <property type="match status" value="1"/>
</dbReference>
<evidence type="ECO:0000256" key="2">
    <source>
        <dbReference type="ARBA" id="ARBA00022727"/>
    </source>
</evidence>
<feature type="binding site" evidence="5">
    <location>
        <position position="132"/>
    </location>
    <ligand>
        <name>Zn(2+)</name>
        <dbReference type="ChEBI" id="CHEBI:29105"/>
        <note>structural</note>
    </ligand>
</feature>
<accession>A0A292IHV9</accession>
<dbReference type="KEGG" id="mamp:MAMA39_00040"/>
<evidence type="ECO:0000313" key="10">
    <source>
        <dbReference type="Proteomes" id="UP000261764"/>
    </source>
</evidence>
<comment type="function">
    <text evidence="5">Catalyzes the reversible transfer of the terminal phosphate group between ATP and AMP. Plays an important role in cellular energy homeostasis and in adenine nucleotide metabolism.</text>
</comment>
<dbReference type="EC" id="2.7.4.3" evidence="5 7"/>
<feature type="binding site" evidence="5">
    <location>
        <position position="154"/>
    </location>
    <ligand>
        <name>Zn(2+)</name>
        <dbReference type="ChEBI" id="CHEBI:29105"/>
        <note>structural</note>
    </ligand>
</feature>
<comment type="similarity">
    <text evidence="5 6">Belongs to the adenylate kinase family.</text>
</comment>
<feature type="binding site" evidence="5">
    <location>
        <begin position="138"/>
        <end position="139"/>
    </location>
    <ligand>
        <name>ATP</name>
        <dbReference type="ChEBI" id="CHEBI:30616"/>
    </ligand>
</feature>
<comment type="domain">
    <text evidence="5">Consists of three domains, a large central CORE domain and two small peripheral domains, NMPbind and LID, which undergo movements during catalysis. The LID domain closes over the site of phosphoryl transfer upon ATP binding. Assembling and dissambling the active center during each catalytic cycle provides an effective means to prevent ATP hydrolysis. Some bacteria have evolved a zinc-coordinating structure that stabilizes the LID domain.</text>
</comment>
<dbReference type="SUPFAM" id="SSF57774">
    <property type="entry name" value="Microbial and mitochondrial ADK, insert 'zinc finger' domain"/>
    <property type="match status" value="1"/>
</dbReference>
<dbReference type="InterPro" id="IPR007862">
    <property type="entry name" value="Adenylate_kinase_lid-dom"/>
</dbReference>
<feature type="region of interest" description="NMP" evidence="5">
    <location>
        <begin position="33"/>
        <end position="62"/>
    </location>
</feature>
<feature type="binding site" evidence="5">
    <location>
        <begin position="13"/>
        <end position="18"/>
    </location>
    <ligand>
        <name>ATP</name>
        <dbReference type="ChEBI" id="CHEBI:30616"/>
    </ligand>
</feature>
<feature type="binding site" evidence="5">
    <location>
        <position position="157"/>
    </location>
    <ligand>
        <name>Zn(2+)</name>
        <dbReference type="ChEBI" id="CHEBI:29105"/>
        <note>structural</note>
    </ligand>
</feature>
<dbReference type="NCBIfam" id="TIGR01351">
    <property type="entry name" value="adk"/>
    <property type="match status" value="1"/>
</dbReference>
<dbReference type="GO" id="GO:0044209">
    <property type="term" value="P:AMP salvage"/>
    <property type="evidence" value="ECO:0007669"/>
    <property type="project" value="UniProtKB-UniRule"/>
</dbReference>
<evidence type="ECO:0000256" key="1">
    <source>
        <dbReference type="ARBA" id="ARBA00022679"/>
    </source>
</evidence>
<protein>
    <recommendedName>
        <fullName evidence="5 7">Adenylate kinase</fullName>
        <shortName evidence="5">AK</shortName>
        <ecNumber evidence="5 7">2.7.4.3</ecNumber>
    </recommendedName>
    <alternativeName>
        <fullName evidence="5">ATP-AMP transphosphorylase</fullName>
    </alternativeName>
    <alternativeName>
        <fullName evidence="5">ATP:AMP phosphotransferase</fullName>
    </alternativeName>
    <alternativeName>
        <fullName evidence="5">Adenylate monophosphate kinase</fullName>
    </alternativeName>
</protein>
<comment type="caution">
    <text evidence="5">Lacks conserved residue(s) required for the propagation of feature annotation.</text>
</comment>
<comment type="subcellular location">
    <subcellularLocation>
        <location evidence="5 7">Cytoplasm</location>
    </subcellularLocation>
</comment>
<dbReference type="InterPro" id="IPR000850">
    <property type="entry name" value="Adenylat/UMP-CMP_kin"/>
</dbReference>
<dbReference type="Proteomes" id="UP000261764">
    <property type="component" value="Chromosome I"/>
</dbReference>
<keyword evidence="4 5" id="KW-0418">Kinase</keyword>
<feature type="binding site" evidence="5">
    <location>
        <position position="129"/>
    </location>
    <ligand>
        <name>ATP</name>
        <dbReference type="ChEBI" id="CHEBI:30616"/>
    </ligand>
</feature>
<dbReference type="InterPro" id="IPR027417">
    <property type="entry name" value="P-loop_NTPase"/>
</dbReference>
<evidence type="ECO:0000256" key="3">
    <source>
        <dbReference type="ARBA" id="ARBA00022741"/>
    </source>
</evidence>
<evidence type="ECO:0000259" key="8">
    <source>
        <dbReference type="Pfam" id="PF05191"/>
    </source>
</evidence>
<reference evidence="9 10" key="1">
    <citation type="journal article" date="2015" name="Clin. Infect. Dis.">
        <title>Genomic Investigations unmask Mycoplasma amphoriforme, a new respiratory pathogen.</title>
        <authorList>
            <person name="Gillespie S.H."/>
            <person name="Ling C.L."/>
            <person name="Oravcova K."/>
            <person name="Pinheiro M."/>
            <person name="Wells L."/>
            <person name="Bryant J.M."/>
            <person name="McHugh T.D."/>
            <person name="Bebear C."/>
            <person name="Webster D."/>
            <person name="Harris S.R."/>
            <person name="Seth-Smith H.M."/>
            <person name="Thomson N.R."/>
        </authorList>
    </citation>
    <scope>NUCLEOTIDE SEQUENCE [LARGE SCALE GENOMIC DNA]</scope>
    <source>
        <strain evidence="9 10">A39</strain>
    </source>
</reference>
<feature type="binding site" evidence="5">
    <location>
        <position position="203"/>
    </location>
    <ligand>
        <name>ATP</name>
        <dbReference type="ChEBI" id="CHEBI:30616"/>
    </ligand>
</feature>
<dbReference type="InterPro" id="IPR036193">
    <property type="entry name" value="ADK_active_lid_dom_sf"/>
</dbReference>
<dbReference type="PROSITE" id="PS00113">
    <property type="entry name" value="ADENYLATE_KINASE"/>
    <property type="match status" value="1"/>
</dbReference>
<organism evidence="9 10">
    <name type="scientific">Mycoplasma amphoriforme A39</name>
    <dbReference type="NCBI Taxonomy" id="572419"/>
    <lineage>
        <taxon>Bacteria</taxon>
        <taxon>Bacillati</taxon>
        <taxon>Mycoplasmatota</taxon>
        <taxon>Mollicutes</taxon>
        <taxon>Mycoplasmataceae</taxon>
        <taxon>Mycoplasma</taxon>
    </lineage>
</organism>
<keyword evidence="5" id="KW-0479">Metal-binding</keyword>
<evidence type="ECO:0000256" key="5">
    <source>
        <dbReference type="HAMAP-Rule" id="MF_00235"/>
    </source>
</evidence>
<feature type="binding site" evidence="5">
    <location>
        <position position="164"/>
    </location>
    <ligand>
        <name>AMP</name>
        <dbReference type="ChEBI" id="CHEBI:456215"/>
    </ligand>
</feature>
<dbReference type="GO" id="GO:0005737">
    <property type="term" value="C:cytoplasm"/>
    <property type="evidence" value="ECO:0007669"/>
    <property type="project" value="UniProtKB-SubCell"/>
</dbReference>
<keyword evidence="5 7" id="KW-0067">ATP-binding</keyword>
<dbReference type="PRINTS" id="PR00094">
    <property type="entry name" value="ADENYLTKNASE"/>
</dbReference>
<dbReference type="GO" id="GO:0005524">
    <property type="term" value="F:ATP binding"/>
    <property type="evidence" value="ECO:0007669"/>
    <property type="project" value="UniProtKB-UniRule"/>
</dbReference>
<dbReference type="Pfam" id="PF05191">
    <property type="entry name" value="ADK_lid"/>
    <property type="match status" value="1"/>
</dbReference>
<dbReference type="Gene3D" id="3.40.50.300">
    <property type="entry name" value="P-loop containing nucleotide triphosphate hydrolases"/>
    <property type="match status" value="1"/>
</dbReference>
<feature type="binding site" evidence="5">
    <location>
        <position position="39"/>
    </location>
    <ligand>
        <name>AMP</name>
        <dbReference type="ChEBI" id="CHEBI:456215"/>
    </ligand>
</feature>
<feature type="binding site" evidence="5">
    <location>
        <position position="175"/>
    </location>
    <ligand>
        <name>AMP</name>
        <dbReference type="ChEBI" id="CHEBI:456215"/>
    </ligand>
</feature>
<evidence type="ECO:0000256" key="4">
    <source>
        <dbReference type="ARBA" id="ARBA00022777"/>
    </source>
</evidence>
<proteinExistence type="inferred from homology"/>
<dbReference type="EMBL" id="HG937516">
    <property type="protein sequence ID" value="CDN40132.1"/>
    <property type="molecule type" value="Genomic_DNA"/>
</dbReference>
<dbReference type="InterPro" id="IPR033690">
    <property type="entry name" value="Adenylat_kinase_CS"/>
</dbReference>
<dbReference type="SUPFAM" id="SSF52540">
    <property type="entry name" value="P-loop containing nucleoside triphosphate hydrolases"/>
    <property type="match status" value="1"/>
</dbReference>
<feature type="binding site" evidence="5">
    <location>
        <position position="34"/>
    </location>
    <ligand>
        <name>AMP</name>
        <dbReference type="ChEBI" id="CHEBI:456215"/>
    </ligand>
</feature>
<feature type="binding site" evidence="5">
    <location>
        <position position="98"/>
    </location>
    <ligand>
        <name>AMP</name>
        <dbReference type="ChEBI" id="CHEBI:456215"/>
    </ligand>
</feature>
<dbReference type="HAMAP" id="MF_00235">
    <property type="entry name" value="Adenylate_kinase_Adk"/>
    <property type="match status" value="1"/>
</dbReference>
<feature type="binding site" evidence="5">
    <location>
        <begin position="60"/>
        <end position="62"/>
    </location>
    <ligand>
        <name>AMP</name>
        <dbReference type="ChEBI" id="CHEBI:456215"/>
    </ligand>
</feature>
<keyword evidence="1 5" id="KW-0808">Transferase</keyword>
<feature type="domain" description="Adenylate kinase active site lid" evidence="8">
    <location>
        <begin position="129"/>
        <end position="166"/>
    </location>
</feature>
<dbReference type="RefSeq" id="WP_343251477.1">
    <property type="nucleotide sequence ID" value="NZ_HG937516.1"/>
</dbReference>
<keyword evidence="3 5" id="KW-0547">Nucleotide-binding</keyword>
<dbReference type="CDD" id="cd01428">
    <property type="entry name" value="ADK"/>
    <property type="match status" value="1"/>
</dbReference>
<feature type="binding site" evidence="5">
    <location>
        <begin position="91"/>
        <end position="94"/>
    </location>
    <ligand>
        <name>AMP</name>
        <dbReference type="ChEBI" id="CHEBI:456215"/>
    </ligand>
</feature>
<dbReference type="AlphaFoldDB" id="A0A292IHV9"/>
<dbReference type="InterPro" id="IPR006259">
    <property type="entry name" value="Adenyl_kin_sub"/>
</dbReference>
<evidence type="ECO:0000313" key="9">
    <source>
        <dbReference type="EMBL" id="CDN40132.1"/>
    </source>
</evidence>
<feature type="binding site" evidence="5">
    <location>
        <position position="135"/>
    </location>
    <ligand>
        <name>Zn(2+)</name>
        <dbReference type="ChEBI" id="CHEBI:29105"/>
        <note>structural</note>
    </ligand>
</feature>
<dbReference type="Pfam" id="PF00406">
    <property type="entry name" value="ADK"/>
    <property type="match status" value="1"/>
</dbReference>
<keyword evidence="2 5" id="KW-0545">Nucleotide biosynthesis</keyword>
<comment type="catalytic activity">
    <reaction evidence="5 7">
        <text>AMP + ATP = 2 ADP</text>
        <dbReference type="Rhea" id="RHEA:12973"/>
        <dbReference type="ChEBI" id="CHEBI:30616"/>
        <dbReference type="ChEBI" id="CHEBI:456215"/>
        <dbReference type="ChEBI" id="CHEBI:456216"/>
        <dbReference type="EC" id="2.7.4.3"/>
    </reaction>
</comment>
<comment type="pathway">
    <text evidence="5">Purine metabolism; AMP biosynthesis via salvage pathway; AMP from ADP: step 1/1.</text>
</comment>
<evidence type="ECO:0000256" key="7">
    <source>
        <dbReference type="RuleBase" id="RU003331"/>
    </source>
</evidence>
<sequence length="226" mass="25358">MTKKRLIFIGAPGTGKGTISQMLKSQWNYVHLSTGNLFRNIIKQDSALGQTIATCLQAGKYVSDEITNAVIEQTFASDANQLRTQGFILDGYPRTLGQAKFLATLTPIDCVILLAVNDFSPIIKRLSGRLVCLQCQTVYNTNVAQTTPKVSNQCDFDHSTLTKRKDDEPQIIQDRIEHYLQSIQPVIDFYDDCNQLVKIDASLELSKLYDAVVAVLKERYERIHSP</sequence>
<keyword evidence="5" id="KW-0963">Cytoplasm</keyword>
<dbReference type="UniPathway" id="UPA00588">
    <property type="reaction ID" value="UER00649"/>
</dbReference>
<gene>
    <name evidence="5" type="primary">adk</name>
    <name evidence="9" type="ORF">MAMA39_00040</name>
</gene>
<evidence type="ECO:0000256" key="6">
    <source>
        <dbReference type="RuleBase" id="RU003330"/>
    </source>
</evidence>
<dbReference type="GO" id="GO:0004017">
    <property type="term" value="F:AMP kinase activity"/>
    <property type="evidence" value="ECO:0007669"/>
    <property type="project" value="UniProtKB-UniRule"/>
</dbReference>
<keyword evidence="5" id="KW-0862">Zinc</keyword>
<dbReference type="GO" id="GO:0008270">
    <property type="term" value="F:zinc ion binding"/>
    <property type="evidence" value="ECO:0007669"/>
    <property type="project" value="UniProtKB-UniRule"/>
</dbReference>
<keyword evidence="10" id="KW-1185">Reference proteome</keyword>
<comment type="subunit">
    <text evidence="5 7">Monomer.</text>
</comment>